<reference evidence="3" key="1">
    <citation type="journal article" date="2002" name="Science">
        <title>The draft genome of Ciona intestinalis: insights into chordate and vertebrate origins.</title>
        <authorList>
            <person name="Dehal P."/>
            <person name="Satou Y."/>
            <person name="Campbell R.K."/>
            <person name="Chapman J."/>
            <person name="Degnan B."/>
            <person name="De Tomaso A."/>
            <person name="Davidson B."/>
            <person name="Di Gregorio A."/>
            <person name="Gelpke M."/>
            <person name="Goodstein D.M."/>
            <person name="Harafuji N."/>
            <person name="Hastings K.E."/>
            <person name="Ho I."/>
            <person name="Hotta K."/>
            <person name="Huang W."/>
            <person name="Kawashima T."/>
            <person name="Lemaire P."/>
            <person name="Martinez D."/>
            <person name="Meinertzhagen I.A."/>
            <person name="Necula S."/>
            <person name="Nonaka M."/>
            <person name="Putnam N."/>
            <person name="Rash S."/>
            <person name="Saiga H."/>
            <person name="Satake M."/>
            <person name="Terry A."/>
            <person name="Yamada L."/>
            <person name="Wang H.G."/>
            <person name="Awazu S."/>
            <person name="Azumi K."/>
            <person name="Boore J."/>
            <person name="Branno M."/>
            <person name="Chin-Bow S."/>
            <person name="DeSantis R."/>
            <person name="Doyle S."/>
            <person name="Francino P."/>
            <person name="Keys D.N."/>
            <person name="Haga S."/>
            <person name="Hayashi H."/>
            <person name="Hino K."/>
            <person name="Imai K.S."/>
            <person name="Inaba K."/>
            <person name="Kano S."/>
            <person name="Kobayashi K."/>
            <person name="Kobayashi M."/>
            <person name="Lee B.I."/>
            <person name="Makabe K.W."/>
            <person name="Manohar C."/>
            <person name="Matassi G."/>
            <person name="Medina M."/>
            <person name="Mochizuki Y."/>
            <person name="Mount S."/>
            <person name="Morishita T."/>
            <person name="Miura S."/>
            <person name="Nakayama A."/>
            <person name="Nishizaka S."/>
            <person name="Nomoto H."/>
            <person name="Ohta F."/>
            <person name="Oishi K."/>
            <person name="Rigoutsos I."/>
            <person name="Sano M."/>
            <person name="Sasaki A."/>
            <person name="Sasakura Y."/>
            <person name="Shoguchi E."/>
            <person name="Shin-i T."/>
            <person name="Spagnuolo A."/>
            <person name="Stainier D."/>
            <person name="Suzuki M.M."/>
            <person name="Tassy O."/>
            <person name="Takatori N."/>
            <person name="Tokuoka M."/>
            <person name="Yagi K."/>
            <person name="Yoshizaki F."/>
            <person name="Wada S."/>
            <person name="Zhang C."/>
            <person name="Hyatt P.D."/>
            <person name="Larimer F."/>
            <person name="Detter C."/>
            <person name="Doggett N."/>
            <person name="Glavina T."/>
            <person name="Hawkins T."/>
            <person name="Richardson P."/>
            <person name="Lucas S."/>
            <person name="Kohara Y."/>
            <person name="Levine M."/>
            <person name="Satoh N."/>
            <person name="Rokhsar D.S."/>
        </authorList>
    </citation>
    <scope>NUCLEOTIDE SEQUENCE [LARGE SCALE GENOMIC DNA]</scope>
</reference>
<keyword evidence="3" id="KW-1185">Reference proteome</keyword>
<dbReference type="Proteomes" id="UP000008144">
    <property type="component" value="Chromosome 8"/>
</dbReference>
<keyword evidence="1" id="KW-0472">Membrane</keyword>
<evidence type="ECO:0000313" key="2">
    <source>
        <dbReference type="Ensembl" id="ENSCINP00000036376.1"/>
    </source>
</evidence>
<evidence type="ECO:0000313" key="3">
    <source>
        <dbReference type="Proteomes" id="UP000008144"/>
    </source>
</evidence>
<dbReference type="InParanoid" id="H2Y391"/>
<keyword evidence="1" id="KW-0812">Transmembrane</keyword>
<dbReference type="EMBL" id="EAAA01002742">
    <property type="status" value="NOT_ANNOTATED_CDS"/>
    <property type="molecule type" value="Genomic_DNA"/>
</dbReference>
<organism evidence="2 3">
    <name type="scientific">Ciona intestinalis</name>
    <name type="common">Transparent sea squirt</name>
    <name type="synonym">Ascidia intestinalis</name>
    <dbReference type="NCBI Taxonomy" id="7719"/>
    <lineage>
        <taxon>Eukaryota</taxon>
        <taxon>Metazoa</taxon>
        <taxon>Chordata</taxon>
        <taxon>Tunicata</taxon>
        <taxon>Ascidiacea</taxon>
        <taxon>Phlebobranchia</taxon>
        <taxon>Cionidae</taxon>
        <taxon>Ciona</taxon>
    </lineage>
</organism>
<keyword evidence="1" id="KW-1133">Transmembrane helix</keyword>
<reference evidence="2" key="4">
    <citation type="submission" date="2025-09" db="UniProtKB">
        <authorList>
            <consortium name="Ensembl"/>
        </authorList>
    </citation>
    <scope>IDENTIFICATION</scope>
</reference>
<accession>H2Y391</accession>
<name>H2Y391_CIOIN</name>
<dbReference type="HOGENOM" id="CLU_2596147_0_0_1"/>
<protein>
    <submittedName>
        <fullName evidence="2">Uncharacterized protein</fullName>
    </submittedName>
</protein>
<dbReference type="Ensembl" id="ENSCINT00000036407.1">
    <property type="protein sequence ID" value="ENSCINP00000036376.1"/>
    <property type="gene ID" value="ENSCING00000019675.1"/>
</dbReference>
<evidence type="ECO:0000256" key="1">
    <source>
        <dbReference type="SAM" id="Phobius"/>
    </source>
</evidence>
<reference evidence="2" key="3">
    <citation type="submission" date="2025-08" db="UniProtKB">
        <authorList>
            <consortium name="Ensembl"/>
        </authorList>
    </citation>
    <scope>IDENTIFICATION</scope>
</reference>
<proteinExistence type="predicted"/>
<sequence length="80" mass="8984">SPLLEGPPFLLVIICCICCSSRLSFCFSFCSLVLLVLHKNSSFSSFAPLLIRSRRNIPSERQTLFSFFLRTPFHPNVSGS</sequence>
<reference evidence="2" key="2">
    <citation type="journal article" date="2008" name="Genome Biol.">
        <title>Improved genome assembly and evidence-based global gene model set for the chordate Ciona intestinalis: new insight into intron and operon populations.</title>
        <authorList>
            <person name="Satou Y."/>
            <person name="Mineta K."/>
            <person name="Ogasawara M."/>
            <person name="Sasakura Y."/>
            <person name="Shoguchi E."/>
            <person name="Ueno K."/>
            <person name="Yamada L."/>
            <person name="Matsumoto J."/>
            <person name="Wasserscheid J."/>
            <person name="Dewar K."/>
            <person name="Wiley G.B."/>
            <person name="Macmil S.L."/>
            <person name="Roe B.A."/>
            <person name="Zeller R.W."/>
            <person name="Hastings K.E."/>
            <person name="Lemaire P."/>
            <person name="Lindquist E."/>
            <person name="Endo T."/>
            <person name="Hotta K."/>
            <person name="Inaba K."/>
        </authorList>
    </citation>
    <scope>NUCLEOTIDE SEQUENCE [LARGE SCALE GENOMIC DNA]</scope>
    <source>
        <strain evidence="2">wild type</strain>
    </source>
</reference>
<feature type="transmembrane region" description="Helical" evidence="1">
    <location>
        <begin position="6"/>
        <end position="37"/>
    </location>
</feature>
<dbReference type="AlphaFoldDB" id="H2Y391"/>